<gene>
    <name evidence="2" type="ORF">ABT39_MTgene3560</name>
</gene>
<geneLocation type="mitochondrion" evidence="2"/>
<keyword evidence="2" id="KW-0496">Mitochondrion</keyword>
<organism evidence="2">
    <name type="scientific">Picea glauca</name>
    <name type="common">White spruce</name>
    <name type="synonym">Pinus glauca</name>
    <dbReference type="NCBI Taxonomy" id="3330"/>
    <lineage>
        <taxon>Eukaryota</taxon>
        <taxon>Viridiplantae</taxon>
        <taxon>Streptophyta</taxon>
        <taxon>Embryophyta</taxon>
        <taxon>Tracheophyta</taxon>
        <taxon>Spermatophyta</taxon>
        <taxon>Pinopsida</taxon>
        <taxon>Pinidae</taxon>
        <taxon>Conifers I</taxon>
        <taxon>Pinales</taxon>
        <taxon>Pinaceae</taxon>
        <taxon>Picea</taxon>
    </lineage>
</organism>
<comment type="caution">
    <text evidence="2">The sequence shown here is derived from an EMBL/GenBank/DDBJ whole genome shotgun (WGS) entry which is preliminary data.</text>
</comment>
<name>A0A101LTV1_PICGL</name>
<sequence>MQLMDGFWSVFERMVLMASIFAVMARDPCSHRKREVPVLYIPDKRELPITCYPSHLQHMIHPLNMVWYQ</sequence>
<accession>A0A101LTV1</accession>
<evidence type="ECO:0000313" key="2">
    <source>
        <dbReference type="EMBL" id="KUM45237.1"/>
    </source>
</evidence>
<dbReference type="EMBL" id="LKAM01000023">
    <property type="protein sequence ID" value="KUM45237.1"/>
    <property type="molecule type" value="Genomic_DNA"/>
</dbReference>
<reference evidence="2" key="1">
    <citation type="journal article" date="2015" name="Genome Biol. Evol.">
        <title>Organellar Genomes of White Spruce (Picea glauca): Assembly and Annotation.</title>
        <authorList>
            <person name="Jackman S.D."/>
            <person name="Warren R.L."/>
            <person name="Gibb E.A."/>
            <person name="Vandervalk B.P."/>
            <person name="Mohamadi H."/>
            <person name="Chu J."/>
            <person name="Raymond A."/>
            <person name="Pleasance S."/>
            <person name="Coope R."/>
            <person name="Wildung M.R."/>
            <person name="Ritland C.E."/>
            <person name="Bousquet J."/>
            <person name="Jones S.J."/>
            <person name="Bohlmann J."/>
            <person name="Birol I."/>
        </authorList>
    </citation>
    <scope>NUCLEOTIDE SEQUENCE [LARGE SCALE GENOMIC DNA]</scope>
    <source>
        <tissue evidence="2">Flushing bud</tissue>
    </source>
</reference>
<evidence type="ECO:0000256" key="1">
    <source>
        <dbReference type="SAM" id="SignalP"/>
    </source>
</evidence>
<protein>
    <recommendedName>
        <fullName evidence="3">Secreted protein</fullName>
    </recommendedName>
</protein>
<dbReference type="AlphaFoldDB" id="A0A101LTV1"/>
<evidence type="ECO:0008006" key="3">
    <source>
        <dbReference type="Google" id="ProtNLM"/>
    </source>
</evidence>
<feature type="chain" id="PRO_5007100100" description="Secreted protein" evidence="1">
    <location>
        <begin position="26"/>
        <end position="69"/>
    </location>
</feature>
<feature type="signal peptide" evidence="1">
    <location>
        <begin position="1"/>
        <end position="25"/>
    </location>
</feature>
<proteinExistence type="predicted"/>
<keyword evidence="1" id="KW-0732">Signal</keyword>